<name>H1DFI2_9BACT</name>
<feature type="binding site" evidence="1">
    <location>
        <position position="306"/>
    </location>
    <ligand>
        <name>Zn(2+)</name>
        <dbReference type="ChEBI" id="CHEBI:29105"/>
    </ligand>
</feature>
<dbReference type="GO" id="GO:0046872">
    <property type="term" value="F:metal ion binding"/>
    <property type="evidence" value="ECO:0007669"/>
    <property type="project" value="UniProtKB-KW"/>
</dbReference>
<comment type="caution">
    <text evidence="2">The sequence shown here is derived from an EMBL/GenBank/DDBJ whole genome shotgun (WGS) entry which is preliminary data.</text>
</comment>
<dbReference type="AlphaFoldDB" id="H1DFI2"/>
<dbReference type="EMBL" id="ADMC01000016">
    <property type="protein sequence ID" value="EHP48873.1"/>
    <property type="molecule type" value="Genomic_DNA"/>
</dbReference>
<evidence type="ECO:0000313" key="2">
    <source>
        <dbReference type="EMBL" id="EHP48873.1"/>
    </source>
</evidence>
<dbReference type="GeneID" id="98068609"/>
<dbReference type="GO" id="GO:0031179">
    <property type="term" value="P:peptide modification"/>
    <property type="evidence" value="ECO:0007669"/>
    <property type="project" value="InterPro"/>
</dbReference>
<sequence length="396" mass="45567">MEKQLDAIARTIEEHCQKENGNYSLLTGNMGEILFLYYYSLRNKNYKEKAEILLDQLTESLSTSSYYQFSYCNGLAGFGIGMHLLAEGGFIEDSPDMLDDIDIVLNHYLEQEIQLKHFDFLHGVIGMGFYFLKHYKYKPSASLLQLQKIVKYLEQTAISTPQEDTLKWEIVNWHLPHQAHTKYNISLSHGMSSIAIFLSRLLQLDINPEGKVRKLLEGTLHYILRQRIDEKIYDCYFPSTSLENPGPVNKSRLAWCYGDLGIGIALWHAGKALGRKELIDYAIEIFEFSATRKDLKSNYVWDAGLCHGSAGITQIFFRMWQETRLPSLQSAYEYWKNQTSLFANRPEGPAGYQSYDPTQQSWETKYYILEGVAGIGLTLLSPLHSAWDEILLLNFN</sequence>
<dbReference type="Gene3D" id="1.50.10.20">
    <property type="match status" value="1"/>
</dbReference>
<evidence type="ECO:0000256" key="1">
    <source>
        <dbReference type="PIRSR" id="PIRSR607822-1"/>
    </source>
</evidence>
<keyword evidence="1" id="KW-0862">Zinc</keyword>
<organism evidence="2 3">
    <name type="scientific">Odoribacter laneus YIT 12061</name>
    <dbReference type="NCBI Taxonomy" id="742817"/>
    <lineage>
        <taxon>Bacteria</taxon>
        <taxon>Pseudomonadati</taxon>
        <taxon>Bacteroidota</taxon>
        <taxon>Bacteroidia</taxon>
        <taxon>Bacteroidales</taxon>
        <taxon>Odoribacteraceae</taxon>
        <taxon>Odoribacter</taxon>
    </lineage>
</organism>
<feature type="binding site" evidence="1">
    <location>
        <position position="307"/>
    </location>
    <ligand>
        <name>Zn(2+)</name>
        <dbReference type="ChEBI" id="CHEBI:29105"/>
    </ligand>
</feature>
<dbReference type="HOGENOM" id="CLU_049438_1_0_10"/>
<proteinExistence type="predicted"/>
<evidence type="ECO:0000313" key="3">
    <source>
        <dbReference type="Proteomes" id="UP000004892"/>
    </source>
</evidence>
<dbReference type="Proteomes" id="UP000004892">
    <property type="component" value="Unassembled WGS sequence"/>
</dbReference>
<dbReference type="SMART" id="SM01260">
    <property type="entry name" value="LANC_like"/>
    <property type="match status" value="1"/>
</dbReference>
<protein>
    <recommendedName>
        <fullName evidence="4">Lanthionine synthetase C-like protein</fullName>
    </recommendedName>
</protein>
<keyword evidence="1" id="KW-0479">Metal-binding</keyword>
<dbReference type="STRING" id="742817.HMPREF9449_01018"/>
<reference evidence="2 3" key="1">
    <citation type="submission" date="2012-01" db="EMBL/GenBank/DDBJ databases">
        <title>The Genome Sequence of Odoribacter laneus YIT 12061.</title>
        <authorList>
            <consortium name="The Broad Institute Genome Sequencing Platform"/>
            <person name="Earl A."/>
            <person name="Ward D."/>
            <person name="Feldgarden M."/>
            <person name="Gevers D."/>
            <person name="Morotomi M."/>
            <person name="Young S.K."/>
            <person name="Zeng Q."/>
            <person name="Gargeya S."/>
            <person name="Fitzgerald M."/>
            <person name="Haas B."/>
            <person name="Abouelleil A."/>
            <person name="Alvarado L."/>
            <person name="Arachchi H.M."/>
            <person name="Berlin A."/>
            <person name="Chapman S.B."/>
            <person name="Gearin G."/>
            <person name="Goldberg J."/>
            <person name="Griggs A."/>
            <person name="Gujja S."/>
            <person name="Hansen M."/>
            <person name="Heiman D."/>
            <person name="Howarth C."/>
            <person name="Larimer J."/>
            <person name="Lui A."/>
            <person name="MacDonald P.J.P."/>
            <person name="McCowen C."/>
            <person name="Montmayeur A."/>
            <person name="Murphy C."/>
            <person name="Neiman D."/>
            <person name="Pearson M."/>
            <person name="Priest M."/>
            <person name="Roberts A."/>
            <person name="Saif S."/>
            <person name="Shea T."/>
            <person name="Sisk P."/>
            <person name="Stolte C."/>
            <person name="Sykes S."/>
            <person name="Wortman J."/>
            <person name="Nusbaum C."/>
            <person name="Birren B."/>
        </authorList>
    </citation>
    <scope>NUCLEOTIDE SEQUENCE [LARGE SCALE GENOMIC DNA]</scope>
    <source>
        <strain evidence="2 3">YIT 12061</strain>
    </source>
</reference>
<dbReference type="eggNOG" id="COG4403">
    <property type="taxonomic scope" value="Bacteria"/>
</dbReference>
<dbReference type="PRINTS" id="PR01955">
    <property type="entry name" value="LANCFRANKIA"/>
</dbReference>
<dbReference type="InterPro" id="IPR007822">
    <property type="entry name" value="LANC-like"/>
</dbReference>
<dbReference type="PRINTS" id="PR01950">
    <property type="entry name" value="LANCSUPER"/>
</dbReference>
<accession>H1DFI2</accession>
<dbReference type="PATRIC" id="fig|742817.3.peg.1078"/>
<dbReference type="RefSeq" id="WP_009136166.1">
    <property type="nucleotide sequence ID" value="NZ_JH594596.1"/>
</dbReference>
<feature type="binding site" evidence="1">
    <location>
        <position position="256"/>
    </location>
    <ligand>
        <name>Zn(2+)</name>
        <dbReference type="ChEBI" id="CHEBI:29105"/>
    </ligand>
</feature>
<dbReference type="Pfam" id="PF05147">
    <property type="entry name" value="LANC_like"/>
    <property type="match status" value="1"/>
</dbReference>
<keyword evidence="3" id="KW-1185">Reference proteome</keyword>
<dbReference type="InterPro" id="IPR033889">
    <property type="entry name" value="LanC"/>
</dbReference>
<dbReference type="SUPFAM" id="SSF158745">
    <property type="entry name" value="LanC-like"/>
    <property type="match status" value="1"/>
</dbReference>
<dbReference type="CDD" id="cd04793">
    <property type="entry name" value="LanC"/>
    <property type="match status" value="1"/>
</dbReference>
<gene>
    <name evidence="2" type="ORF">HMPREF9449_01018</name>
</gene>
<evidence type="ECO:0008006" key="4">
    <source>
        <dbReference type="Google" id="ProtNLM"/>
    </source>
</evidence>